<proteinExistence type="predicted"/>
<dbReference type="AlphaFoldDB" id="A0AAV4C5G8"/>
<comment type="caution">
    <text evidence="1">The sequence shown here is derived from an EMBL/GenBank/DDBJ whole genome shotgun (WGS) entry which is preliminary data.</text>
</comment>
<dbReference type="Proteomes" id="UP000735302">
    <property type="component" value="Unassembled WGS sequence"/>
</dbReference>
<keyword evidence="2" id="KW-1185">Reference proteome</keyword>
<protein>
    <submittedName>
        <fullName evidence="1">Uncharacterized protein</fullName>
    </submittedName>
</protein>
<sequence>MGVSSFEVKRPRTGDYKEKVDIENGPWPKFEGMGRHRRKLRPPAHSLILITHESLCHRTKPYRKAEVSIKKMAPVCLLPGFMTRRKFPQVVQLVRKSASVLSVTAV</sequence>
<dbReference type="EMBL" id="BLXT01006250">
    <property type="protein sequence ID" value="GFO30551.1"/>
    <property type="molecule type" value="Genomic_DNA"/>
</dbReference>
<name>A0AAV4C5G8_9GAST</name>
<gene>
    <name evidence="1" type="ORF">PoB_005705600</name>
</gene>
<accession>A0AAV4C5G8</accession>
<evidence type="ECO:0000313" key="1">
    <source>
        <dbReference type="EMBL" id="GFO30551.1"/>
    </source>
</evidence>
<organism evidence="1 2">
    <name type="scientific">Plakobranchus ocellatus</name>
    <dbReference type="NCBI Taxonomy" id="259542"/>
    <lineage>
        <taxon>Eukaryota</taxon>
        <taxon>Metazoa</taxon>
        <taxon>Spiralia</taxon>
        <taxon>Lophotrochozoa</taxon>
        <taxon>Mollusca</taxon>
        <taxon>Gastropoda</taxon>
        <taxon>Heterobranchia</taxon>
        <taxon>Euthyneura</taxon>
        <taxon>Panpulmonata</taxon>
        <taxon>Sacoglossa</taxon>
        <taxon>Placobranchoidea</taxon>
        <taxon>Plakobranchidae</taxon>
        <taxon>Plakobranchus</taxon>
    </lineage>
</organism>
<reference evidence="1 2" key="1">
    <citation type="journal article" date="2021" name="Elife">
        <title>Chloroplast acquisition without the gene transfer in kleptoplastic sea slugs, Plakobranchus ocellatus.</title>
        <authorList>
            <person name="Maeda T."/>
            <person name="Takahashi S."/>
            <person name="Yoshida T."/>
            <person name="Shimamura S."/>
            <person name="Takaki Y."/>
            <person name="Nagai Y."/>
            <person name="Toyoda A."/>
            <person name="Suzuki Y."/>
            <person name="Arimoto A."/>
            <person name="Ishii H."/>
            <person name="Satoh N."/>
            <person name="Nishiyama T."/>
            <person name="Hasebe M."/>
            <person name="Maruyama T."/>
            <person name="Minagawa J."/>
            <person name="Obokata J."/>
            <person name="Shigenobu S."/>
        </authorList>
    </citation>
    <scope>NUCLEOTIDE SEQUENCE [LARGE SCALE GENOMIC DNA]</scope>
</reference>
<evidence type="ECO:0000313" key="2">
    <source>
        <dbReference type="Proteomes" id="UP000735302"/>
    </source>
</evidence>